<dbReference type="EMBL" id="LQPJ01000121">
    <property type="protein sequence ID" value="ORW20919.1"/>
    <property type="molecule type" value="Genomic_DNA"/>
</dbReference>
<proteinExistence type="predicted"/>
<organism evidence="1 2">
    <name type="scientific">Mycobacterium palustre</name>
    <dbReference type="NCBI Taxonomy" id="153971"/>
    <lineage>
        <taxon>Bacteria</taxon>
        <taxon>Bacillati</taxon>
        <taxon>Actinomycetota</taxon>
        <taxon>Actinomycetes</taxon>
        <taxon>Mycobacteriales</taxon>
        <taxon>Mycobacteriaceae</taxon>
        <taxon>Mycobacterium</taxon>
        <taxon>Mycobacterium simiae complex</taxon>
    </lineage>
</organism>
<dbReference type="RefSeq" id="WP_085079644.1">
    <property type="nucleotide sequence ID" value="NZ_JACKRZ010000129.1"/>
</dbReference>
<accession>A0A1X1ZC43</accession>
<dbReference type="Proteomes" id="UP000193529">
    <property type="component" value="Unassembled WGS sequence"/>
</dbReference>
<protein>
    <submittedName>
        <fullName evidence="1">Uncharacterized protein</fullName>
    </submittedName>
</protein>
<dbReference type="AlphaFoldDB" id="A0A1X1ZC43"/>
<comment type="caution">
    <text evidence="1">The sequence shown here is derived from an EMBL/GenBank/DDBJ whole genome shotgun (WGS) entry which is preliminary data.</text>
</comment>
<name>A0A1X1ZC43_9MYCO</name>
<evidence type="ECO:0000313" key="2">
    <source>
        <dbReference type="Proteomes" id="UP000193529"/>
    </source>
</evidence>
<dbReference type="STRING" id="153971.AWC19_14240"/>
<reference evidence="1 2" key="1">
    <citation type="submission" date="2016-01" db="EMBL/GenBank/DDBJ databases">
        <title>The new phylogeny of the genus Mycobacterium.</title>
        <authorList>
            <person name="Tarcisio F."/>
            <person name="Conor M."/>
            <person name="Antonella G."/>
            <person name="Elisabetta G."/>
            <person name="Giulia F.S."/>
            <person name="Sara T."/>
            <person name="Anna F."/>
            <person name="Clotilde B."/>
            <person name="Roberto B."/>
            <person name="Veronica D.S."/>
            <person name="Fabio R."/>
            <person name="Monica P."/>
            <person name="Olivier J."/>
            <person name="Enrico T."/>
            <person name="Nicola S."/>
        </authorList>
    </citation>
    <scope>NUCLEOTIDE SEQUENCE [LARGE SCALE GENOMIC DNA]</scope>
    <source>
        <strain evidence="1 2">DSM 44572</strain>
    </source>
</reference>
<evidence type="ECO:0000313" key="1">
    <source>
        <dbReference type="EMBL" id="ORW20919.1"/>
    </source>
</evidence>
<keyword evidence="2" id="KW-1185">Reference proteome</keyword>
<sequence>MTHMQIIIGGETVFDEVIEGWMAPPKPDQIPAAIRAQLNPNAKPAPFLKAMMLAMIANALANGALRDPRLQPLDVDLKTRPTGWTISVDMPPPDDTSHVYVGSAAGETEIVNAEIVEDAP</sequence>
<gene>
    <name evidence="1" type="ORF">AWC19_14240</name>
</gene>